<accession>A0A086Y0H0</accession>
<dbReference type="STRING" id="195105.CN97_00260"/>
<organism evidence="1 2">
    <name type="scientific">Haematobacter massiliensis</name>
    <dbReference type="NCBI Taxonomy" id="195105"/>
    <lineage>
        <taxon>Bacteria</taxon>
        <taxon>Pseudomonadati</taxon>
        <taxon>Pseudomonadota</taxon>
        <taxon>Alphaproteobacteria</taxon>
        <taxon>Rhodobacterales</taxon>
        <taxon>Paracoccaceae</taxon>
        <taxon>Haematobacter</taxon>
    </lineage>
</organism>
<dbReference type="RefSeq" id="WP_035712787.1">
    <property type="nucleotide sequence ID" value="NZ_CAMIFG010000027.1"/>
</dbReference>
<reference evidence="1" key="1">
    <citation type="submission" date="2014-03" db="EMBL/GenBank/DDBJ databases">
        <title>Genome of Haematobacter massiliensis CCUG 47968.</title>
        <authorList>
            <person name="Wang D."/>
            <person name="Wang G."/>
        </authorList>
    </citation>
    <scope>NUCLEOTIDE SEQUENCE [LARGE SCALE GENOMIC DNA]</scope>
    <source>
        <strain evidence="1">CCUG 47968</strain>
    </source>
</reference>
<dbReference type="AlphaFoldDB" id="A0A086Y0H0"/>
<evidence type="ECO:0000313" key="1">
    <source>
        <dbReference type="EMBL" id="KFI27770.1"/>
    </source>
</evidence>
<protein>
    <submittedName>
        <fullName evidence="1">Uncharacterized protein</fullName>
    </submittedName>
</protein>
<name>A0A086Y0H0_9RHOB</name>
<evidence type="ECO:0000313" key="2">
    <source>
        <dbReference type="Proteomes" id="UP000028826"/>
    </source>
</evidence>
<dbReference type="Proteomes" id="UP000028826">
    <property type="component" value="Unassembled WGS sequence"/>
</dbReference>
<proteinExistence type="predicted"/>
<keyword evidence="2" id="KW-1185">Reference proteome</keyword>
<gene>
    <name evidence="1" type="ORF">CN97_00260</name>
</gene>
<comment type="caution">
    <text evidence="1">The sequence shown here is derived from an EMBL/GenBank/DDBJ whole genome shotgun (WGS) entry which is preliminary data.</text>
</comment>
<sequence length="84" mass="9595">MFGRKPLPGIAELYDEQKSRNGDYAQTFEYFTLEADNRNALDLELAGHARSGWEVEGFSVARNASQTAVFYVLMRRPVKPPKDR</sequence>
<dbReference type="EMBL" id="JGYG01000010">
    <property type="protein sequence ID" value="KFI27770.1"/>
    <property type="molecule type" value="Genomic_DNA"/>
</dbReference>